<protein>
    <recommendedName>
        <fullName evidence="5">ATP-dependent DNA ligase family profile domain-containing protein</fullName>
    </recommendedName>
</protein>
<dbReference type="GO" id="GO:0003677">
    <property type="term" value="F:DNA binding"/>
    <property type="evidence" value="ECO:0007669"/>
    <property type="project" value="InterPro"/>
</dbReference>
<dbReference type="PROSITE" id="PS50160">
    <property type="entry name" value="DNA_LIGASE_A3"/>
    <property type="match status" value="1"/>
</dbReference>
<evidence type="ECO:0000256" key="3">
    <source>
        <dbReference type="ARBA" id="ARBA00022840"/>
    </source>
</evidence>
<comment type="caution">
    <text evidence="6">The sequence shown here is derived from an EMBL/GenBank/DDBJ whole genome shotgun (WGS) entry which is preliminary data.</text>
</comment>
<dbReference type="InterPro" id="IPR029710">
    <property type="entry name" value="LIG4"/>
</dbReference>
<evidence type="ECO:0000259" key="5">
    <source>
        <dbReference type="PROSITE" id="PS50160"/>
    </source>
</evidence>
<evidence type="ECO:0000256" key="4">
    <source>
        <dbReference type="SAM" id="MobiDB-lite"/>
    </source>
</evidence>
<dbReference type="Gene3D" id="2.40.50.140">
    <property type="entry name" value="Nucleic acid-binding proteins"/>
    <property type="match status" value="1"/>
</dbReference>
<dbReference type="Proteomes" id="UP000193467">
    <property type="component" value="Unassembled WGS sequence"/>
</dbReference>
<dbReference type="AlphaFoldDB" id="A0A1Y2G420"/>
<dbReference type="GO" id="GO:0032807">
    <property type="term" value="C:DNA ligase IV complex"/>
    <property type="evidence" value="ECO:0007669"/>
    <property type="project" value="TreeGrafter"/>
</dbReference>
<evidence type="ECO:0000256" key="1">
    <source>
        <dbReference type="ARBA" id="ARBA00022598"/>
    </source>
</evidence>
<dbReference type="SUPFAM" id="SSF56091">
    <property type="entry name" value="DNA ligase/mRNA capping enzyme, catalytic domain"/>
    <property type="match status" value="1"/>
</dbReference>
<dbReference type="InterPro" id="IPR012310">
    <property type="entry name" value="DNA_ligase_ATP-dep_cent"/>
</dbReference>
<proteinExistence type="predicted"/>
<keyword evidence="1" id="KW-0436">Ligase</keyword>
<feature type="region of interest" description="Disordered" evidence="4">
    <location>
        <begin position="435"/>
        <end position="456"/>
    </location>
</feature>
<dbReference type="GO" id="GO:0005524">
    <property type="term" value="F:ATP binding"/>
    <property type="evidence" value="ECO:0007669"/>
    <property type="project" value="UniProtKB-KW"/>
</dbReference>
<dbReference type="GO" id="GO:0003910">
    <property type="term" value="F:DNA ligase (ATP) activity"/>
    <property type="evidence" value="ECO:0007669"/>
    <property type="project" value="InterPro"/>
</dbReference>
<dbReference type="InParanoid" id="A0A1Y2G420"/>
<dbReference type="Gene3D" id="3.30.470.30">
    <property type="entry name" value="DNA ligase/mRNA capping enzyme"/>
    <property type="match status" value="1"/>
</dbReference>
<name>A0A1Y2G420_9BASI</name>
<dbReference type="EMBL" id="MCGR01000001">
    <property type="protein sequence ID" value="ORY92696.1"/>
    <property type="molecule type" value="Genomic_DNA"/>
</dbReference>
<feature type="domain" description="ATP-dependent DNA ligase family profile" evidence="5">
    <location>
        <begin position="476"/>
        <end position="621"/>
    </location>
</feature>
<dbReference type="STRING" id="106004.A0A1Y2G420"/>
<feature type="compositionally biased region" description="Low complexity" evidence="4">
    <location>
        <begin position="884"/>
        <end position="903"/>
    </location>
</feature>
<feature type="compositionally biased region" description="Polar residues" evidence="4">
    <location>
        <begin position="441"/>
        <end position="453"/>
    </location>
</feature>
<keyword evidence="2" id="KW-0547">Nucleotide-binding</keyword>
<feature type="region of interest" description="Disordered" evidence="4">
    <location>
        <begin position="834"/>
        <end position="945"/>
    </location>
</feature>
<dbReference type="InterPro" id="IPR036599">
    <property type="entry name" value="DNA_ligase_N_sf"/>
</dbReference>
<dbReference type="PANTHER" id="PTHR45997:SF1">
    <property type="entry name" value="DNA LIGASE 4"/>
    <property type="match status" value="1"/>
</dbReference>
<feature type="compositionally biased region" description="Basic and acidic residues" evidence="4">
    <location>
        <begin position="860"/>
        <end position="871"/>
    </location>
</feature>
<feature type="compositionally biased region" description="Basic residues" evidence="4">
    <location>
        <begin position="927"/>
        <end position="936"/>
    </location>
</feature>
<gene>
    <name evidence="6" type="ORF">BCR35DRAFT_349039</name>
</gene>
<evidence type="ECO:0000313" key="7">
    <source>
        <dbReference type="Proteomes" id="UP000193467"/>
    </source>
</evidence>
<evidence type="ECO:0000256" key="2">
    <source>
        <dbReference type="ARBA" id="ARBA00022741"/>
    </source>
</evidence>
<dbReference type="InterPro" id="IPR012340">
    <property type="entry name" value="NA-bd_OB-fold"/>
</dbReference>
<reference evidence="6 7" key="1">
    <citation type="submission" date="2016-07" db="EMBL/GenBank/DDBJ databases">
        <title>Pervasive Adenine N6-methylation of Active Genes in Fungi.</title>
        <authorList>
            <consortium name="DOE Joint Genome Institute"/>
            <person name="Mondo S.J."/>
            <person name="Dannebaum R.O."/>
            <person name="Kuo R.C."/>
            <person name="Labutti K."/>
            <person name="Haridas S."/>
            <person name="Kuo A."/>
            <person name="Salamov A."/>
            <person name="Ahrendt S.R."/>
            <person name="Lipzen A."/>
            <person name="Sullivan W."/>
            <person name="Andreopoulos W.B."/>
            <person name="Clum A."/>
            <person name="Lindquist E."/>
            <person name="Daum C."/>
            <person name="Ramamoorthy G.K."/>
            <person name="Gryganskyi A."/>
            <person name="Culley D."/>
            <person name="Magnuson J.K."/>
            <person name="James T.Y."/>
            <person name="O'Malley M.A."/>
            <person name="Stajich J.E."/>
            <person name="Spatafora J.W."/>
            <person name="Visel A."/>
            <person name="Grigoriev I.V."/>
        </authorList>
    </citation>
    <scope>NUCLEOTIDE SEQUENCE [LARGE SCALE GENOMIC DNA]</scope>
    <source>
        <strain evidence="6 7">62-1032</strain>
    </source>
</reference>
<dbReference type="Pfam" id="PF01068">
    <property type="entry name" value="DNA_ligase_A_M"/>
    <property type="match status" value="1"/>
</dbReference>
<keyword evidence="7" id="KW-1185">Reference proteome</keyword>
<dbReference type="GO" id="GO:0006297">
    <property type="term" value="P:nucleotide-excision repair, DNA gap filling"/>
    <property type="evidence" value="ECO:0007669"/>
    <property type="project" value="TreeGrafter"/>
</dbReference>
<dbReference type="PANTHER" id="PTHR45997">
    <property type="entry name" value="DNA LIGASE 4"/>
    <property type="match status" value="1"/>
</dbReference>
<organism evidence="6 7">
    <name type="scientific">Leucosporidium creatinivorum</name>
    <dbReference type="NCBI Taxonomy" id="106004"/>
    <lineage>
        <taxon>Eukaryota</taxon>
        <taxon>Fungi</taxon>
        <taxon>Dikarya</taxon>
        <taxon>Basidiomycota</taxon>
        <taxon>Pucciniomycotina</taxon>
        <taxon>Microbotryomycetes</taxon>
        <taxon>Leucosporidiales</taxon>
        <taxon>Leucosporidium</taxon>
    </lineage>
</organism>
<keyword evidence="3" id="KW-0067">ATP-binding</keyword>
<evidence type="ECO:0000313" key="6">
    <source>
        <dbReference type="EMBL" id="ORY92696.1"/>
    </source>
</evidence>
<feature type="compositionally biased region" description="Low complexity" evidence="4">
    <location>
        <begin position="912"/>
        <end position="922"/>
    </location>
</feature>
<dbReference type="Gene3D" id="1.10.3260.10">
    <property type="entry name" value="DNA ligase, ATP-dependent, N-terminal domain"/>
    <property type="match status" value="1"/>
</dbReference>
<dbReference type="GO" id="GO:0006310">
    <property type="term" value="P:DNA recombination"/>
    <property type="evidence" value="ECO:0007669"/>
    <property type="project" value="InterPro"/>
</dbReference>
<dbReference type="GO" id="GO:0006303">
    <property type="term" value="P:double-strand break repair via nonhomologous end joining"/>
    <property type="evidence" value="ECO:0007669"/>
    <property type="project" value="TreeGrafter"/>
</dbReference>
<accession>A0A1Y2G420</accession>
<sequence>MAFADNAIPFSQFASLIETLSTIKPRRVGQKRKSTDDEDGTSLHLKHVQSWISHYKQQFPVGGGEGDGKDARLPLGTVRIFLRFFFPEEGARRRFGMQETILCQHLCALYRVDKRQFDNWNAPSLGQRAETSGCLGTEVGSWMRRKGRGLRSSGAAGLTLGRVDQLLDELAAKCEFSARDVRFSPFLPHPRRSTRAILHDLLAPLSAFETSLMIQLILRDLSPLIYATPSDSGHIAITEYNTAAYKRVEVWQVLREWHPAGEAHYRVVKDLDYVGKALEDLLRDGGSAPEPLPVFGVPVQIPKANRPGTCAVACKHLRGRVAVETKYDGERLQIHVDLTRPRDDQIRIFSKSTRESTVERRGLLPIIRAALGLPPCPFDPFDPLLSSRLASLAGSSSSRHASRFILEGEMVPYDEEKSAIQEFWTLGCAKSGRIVPPSPDRGSQSSCRTGETMSQEREGRSHRWVESFLHLKIVWFDLLAVEAESLVDVPFEERRARLASVVREISGYSKLADSVDIDFSQITALSDLRLRMAHIITNRAEGLMLKPLASRYNDWRSDMRWIKLKKDFIPGAGDTLDFHVLGASWNKKRGRELLLPPSMYTTFFIGLRADHLGARLSKCEKPHYHVLFSTSYGLDRKKLGQLDMYIRSRDPLRFELTGTTFEECERPKGSFKVYESPCCTFTFSLAGDLTTANSRPSIIFKEPTVFELNGAGFQRSGGSSYYELRWPRITKINRLDGDPLSLQALQTTAVDAMRIVTADDSQKLVQHLWSRVSTAVKAPETEQERYDRELRDWVGRLEKADKVGARQSLLRELPTFEQPRSSLGALASLTNLRAEGKGKARESTPTAEQEQEQEPSRSSLRIEETVVHFDLDLTSSPTPASGEPPLTLPSSPTPRPTNLRALPPLSPPTPPSAELASSSTTTNPLHSPRRLVKRPRASCPSVLPSTLPTALATSADAAQPPSQRLRNRHSLSSFSSPTILTVLASLASSSNPPSPSPLNPYDAFAWSFGVSPILGATVLQPRQPCLERENYFLNPLDVLWCAGWLPTDRSVAYAGPRRTGYIFVEGGQADVEVLKQKRGTIVQGRGSAMTVWIVEKSACASMGDWDGEGVLSVF</sequence>
<dbReference type="OrthoDB" id="7482721at2759"/>